<name>F8DNG6_LIMRS</name>
<feature type="region of interest" description="Disordered" evidence="2">
    <location>
        <begin position="171"/>
        <end position="200"/>
    </location>
</feature>
<dbReference type="PANTHER" id="PTHR46889">
    <property type="entry name" value="TRANSPOSASE INSF FOR INSERTION SEQUENCE IS3B-RELATED"/>
    <property type="match status" value="1"/>
</dbReference>
<dbReference type="Pfam" id="PF13518">
    <property type="entry name" value="HTH_28"/>
    <property type="match status" value="1"/>
</dbReference>
<dbReference type="AlphaFoldDB" id="F8DNG6"/>
<dbReference type="Pfam" id="PF00665">
    <property type="entry name" value="rve"/>
    <property type="match status" value="1"/>
</dbReference>
<feature type="compositionally biased region" description="Polar residues" evidence="2">
    <location>
        <begin position="178"/>
        <end position="193"/>
    </location>
</feature>
<dbReference type="InterPro" id="IPR050900">
    <property type="entry name" value="Transposase_IS3/IS150/IS904"/>
</dbReference>
<dbReference type="GO" id="GO:0015074">
    <property type="term" value="P:DNA integration"/>
    <property type="evidence" value="ECO:0007669"/>
    <property type="project" value="InterPro"/>
</dbReference>
<dbReference type="SUPFAM" id="SSF53098">
    <property type="entry name" value="Ribonuclease H-like"/>
    <property type="match status" value="1"/>
</dbReference>
<evidence type="ECO:0000256" key="1">
    <source>
        <dbReference type="ARBA" id="ARBA00002286"/>
    </source>
</evidence>
<dbReference type="Pfam" id="PF13276">
    <property type="entry name" value="HTH_21"/>
    <property type="match status" value="1"/>
</dbReference>
<accession>F8DNG6</accession>
<dbReference type="InterPro" id="IPR055247">
    <property type="entry name" value="InsJ-like_HTH"/>
</dbReference>
<dbReference type="Pfam" id="PF13333">
    <property type="entry name" value="rve_2"/>
    <property type="match status" value="1"/>
</dbReference>
<dbReference type="InterPro" id="IPR001584">
    <property type="entry name" value="Integrase_cat-core"/>
</dbReference>
<dbReference type="InterPro" id="IPR010921">
    <property type="entry name" value="Trp_repressor/repl_initiator"/>
</dbReference>
<dbReference type="NCBIfam" id="NF033516">
    <property type="entry name" value="transpos_IS3"/>
    <property type="match status" value="1"/>
</dbReference>
<dbReference type="PROSITE" id="PS50994">
    <property type="entry name" value="INTEGRASE"/>
    <property type="match status" value="1"/>
</dbReference>
<dbReference type="SUPFAM" id="SSF48295">
    <property type="entry name" value="TrpR-like"/>
    <property type="match status" value="2"/>
</dbReference>
<dbReference type="InterPro" id="IPR048020">
    <property type="entry name" value="Transpos_IS3"/>
</dbReference>
<feature type="domain" description="Integrase catalytic" evidence="3">
    <location>
        <begin position="353"/>
        <end position="517"/>
    </location>
</feature>
<sequence>MVLKIGTTISFFSSTEKTPILRLLLGKQSIIVRIEKKQGHELPKVDVYPQSWKSTLGVFYMTKISVKTKLKAVEEYANGNVALASVRHKYGIAEHDFQIWVGIYARFGKGPLLNPPKVTGDFRLNLVKWKQENLASISETCIHFGYRSPGSVYQWECLYNKQGPQALLRLRRGRKPKNGQTTRQESRQASSAPKTEPNLTKRKLIVKDTTRCLQKIDSLEKASKKELAQVIYDLKAKYLLKDLIDALPISMSTYQYWQNRFEHPDEDEEELKAVIKGLFNYYQAEYGVRRLSTQIRDYYRLIGKKTPNHKRIQRLMHEMGLKCIKYNRRVRKYDSSKGPNGKKAKNKLNRRFMSNRKYQKMVCDITELKAHDGRKVYLEIIKDLATNQLLTWSISQHPNLQFALDPLQQLLKQLPHTGYQLTLHTDQGWHYQHRAWRKLLRQGNIRQSMSHRATCLDNAACETVFSKLKAEIDPDTSYRNQEELSQAINEWIHFYNERRIQTKLGNQTPLQYEQNLVA</sequence>
<dbReference type="HOGENOM" id="CLU_596892_0_0_9"/>
<dbReference type="InterPro" id="IPR012337">
    <property type="entry name" value="RNaseH-like_sf"/>
</dbReference>
<evidence type="ECO:0000313" key="5">
    <source>
        <dbReference type="Proteomes" id="UP000001924"/>
    </source>
</evidence>
<evidence type="ECO:0000259" key="3">
    <source>
        <dbReference type="PROSITE" id="PS50994"/>
    </source>
</evidence>
<proteinExistence type="predicted"/>
<evidence type="ECO:0000313" key="4">
    <source>
        <dbReference type="EMBL" id="AEI58028.1"/>
    </source>
</evidence>
<dbReference type="InterPro" id="IPR025948">
    <property type="entry name" value="HTH-like_dom"/>
</dbReference>
<dbReference type="PANTHER" id="PTHR46889:SF5">
    <property type="entry name" value="INTEGRASE PROTEIN"/>
    <property type="match status" value="1"/>
</dbReference>
<reference evidence="5" key="1">
    <citation type="submission" date="2011-06" db="EMBL/GenBank/DDBJ databases">
        <title>The complete genome of Lactobacillus reuteri ATCC 55730 / SD2112.</title>
        <authorList>
            <person name="Muzny D."/>
            <person name="Qin X."/>
            <person name="Buhay C."/>
            <person name="Dugan-Rocha S."/>
            <person name="Ding Y."/>
            <person name="Chen G."/>
            <person name="Hawes A."/>
            <person name="Holder M."/>
            <person name="Jhangiani S."/>
            <person name="Johnson A."/>
            <person name="Khan Z."/>
            <person name="Li Z."/>
            <person name="Liu W."/>
            <person name="Liu X."/>
            <person name="Perez L."/>
            <person name="Shen H."/>
            <person name="Wang Q."/>
            <person name="Watt J."/>
            <person name="Xi L."/>
            <person name="Xin Y."/>
            <person name="Zhou J."/>
            <person name="Deng J."/>
            <person name="Jiang H."/>
            <person name="Liu Y."/>
            <person name="Qu J."/>
            <person name="Song X.-Z."/>
            <person name="Zhang L."/>
            <person name="Villasana D."/>
            <person name="Johnson A."/>
            <person name="Liu J."/>
            <person name="Liyanage D."/>
            <person name="Lorensuhewa L."/>
            <person name="Robinson T."/>
            <person name="Song A."/>
            <person name="Song B.-B."/>
            <person name="Dinh H."/>
            <person name="Thornton R."/>
            <person name="Coyle M."/>
            <person name="Francisco L."/>
            <person name="Jackson L."/>
            <person name="Javaid M."/>
            <person name="Korchina V."/>
            <person name="Kovar C."/>
            <person name="Mata R."/>
            <person name="Mathew T."/>
            <person name="Ngo R."/>
            <person name="Nguyen L."/>
            <person name="Nguyen N."/>
            <person name="Okwuonu G."/>
            <person name="Ongeri F."/>
            <person name="Pham C."/>
            <person name="Simmons D."/>
            <person name="Wilczek-Boney K."/>
            <person name="Hale W."/>
            <person name="Jakkamsetti A."/>
            <person name="Pham P."/>
            <person name="Ruth R."/>
            <person name="San Lucas F."/>
            <person name="Warren J."/>
            <person name="Zhang J."/>
            <person name="Zhao Z."/>
            <person name="Zhou C."/>
            <person name="Zhu D."/>
            <person name="Lee S."/>
            <person name="Bess C."/>
            <person name="Blankenburg K."/>
            <person name="Forbes L."/>
            <person name="Fu Q."/>
            <person name="Gubbala S."/>
            <person name="Hirani K."/>
            <person name="Jayaseelan J.C."/>
            <person name="Lara F."/>
            <person name="Munidasa M."/>
            <person name="Palculict T."/>
            <person name="Patil S."/>
            <person name="Pu L.-L."/>
            <person name="Saada N."/>
            <person name="Tang L."/>
            <person name="Weissenberger G."/>
            <person name="Zhu Y."/>
            <person name="Hemphill L."/>
            <person name="Shang Y."/>
            <person name="Youmans B."/>
            <person name="Ayvaz T."/>
            <person name="Ross M."/>
            <person name="Santibanez J."/>
            <person name="Aqrawi P."/>
            <person name="Gross S."/>
            <person name="Joshi V."/>
            <person name="Fowler G."/>
            <person name="Nazareth L."/>
            <person name="Reid J."/>
            <person name="Worley K."/>
            <person name="Petrosino J."/>
            <person name="Highlander S."/>
            <person name="Gibbs R."/>
        </authorList>
    </citation>
    <scope>NUCLEOTIDE SEQUENCE [LARGE SCALE GENOMIC DNA]</scope>
    <source>
        <strain evidence="5">ATCC 55730 / SD2112</strain>
    </source>
</reference>
<dbReference type="Gene3D" id="3.30.420.10">
    <property type="entry name" value="Ribonuclease H-like superfamily/Ribonuclease H"/>
    <property type="match status" value="1"/>
</dbReference>
<dbReference type="EMBL" id="CP002844">
    <property type="protein sequence ID" value="AEI58028.1"/>
    <property type="molecule type" value="Genomic_DNA"/>
</dbReference>
<gene>
    <name evidence="4" type="ordered locus">HMPREF0538_21819</name>
</gene>
<protein>
    <submittedName>
        <fullName evidence="4">Integrase core domain protein</fullName>
    </submittedName>
</protein>
<dbReference type="Proteomes" id="UP000001924">
    <property type="component" value="Chromosome"/>
</dbReference>
<comment type="function">
    <text evidence="1">Involved in the transposition of the insertion sequence.</text>
</comment>
<dbReference type="InterPro" id="IPR036397">
    <property type="entry name" value="RNaseH_sf"/>
</dbReference>
<organism evidence="4 5">
    <name type="scientific">Limosilactobacillus reuteri (strain ATCC 55730 / SD2112)</name>
    <name type="common">Lactobacillus reuteri</name>
    <dbReference type="NCBI Taxonomy" id="491077"/>
    <lineage>
        <taxon>Bacteria</taxon>
        <taxon>Bacillati</taxon>
        <taxon>Bacillota</taxon>
        <taxon>Bacilli</taxon>
        <taxon>Lactobacillales</taxon>
        <taxon>Lactobacillaceae</taxon>
        <taxon>Limosilactobacillus</taxon>
    </lineage>
</organism>
<dbReference type="GO" id="GO:0043565">
    <property type="term" value="F:sequence-specific DNA binding"/>
    <property type="evidence" value="ECO:0007669"/>
    <property type="project" value="InterPro"/>
</dbReference>
<dbReference type="KEGG" id="lru:HMPREF0538_21819"/>
<evidence type="ECO:0000256" key="2">
    <source>
        <dbReference type="SAM" id="MobiDB-lite"/>
    </source>
</evidence>